<reference evidence="2 5" key="2">
    <citation type="submission" date="2018-08" db="EMBL/GenBank/DDBJ databases">
        <title>Complete genome of the Arcobacter molluscorum type strain LMG 25693.</title>
        <authorList>
            <person name="Miller W.G."/>
            <person name="Yee E."/>
            <person name="Bono J.L."/>
        </authorList>
    </citation>
    <scope>NUCLEOTIDE SEQUENCE [LARGE SCALE GENOMIC DNA]</scope>
    <source>
        <strain evidence="2 5">CECT 7696</strain>
    </source>
</reference>
<evidence type="ECO:0000313" key="2">
    <source>
        <dbReference type="EMBL" id="AXX92016.1"/>
    </source>
</evidence>
<dbReference type="GO" id="GO:0006506">
    <property type="term" value="P:GPI anchor biosynthetic process"/>
    <property type="evidence" value="ECO:0007669"/>
    <property type="project" value="TreeGrafter"/>
</dbReference>
<dbReference type="RefSeq" id="WP_099341066.1">
    <property type="nucleotide sequence ID" value="NZ_CP032098.1"/>
</dbReference>
<reference evidence="3 4" key="1">
    <citation type="submission" date="2017-09" db="EMBL/GenBank/DDBJ databases">
        <title>Arcobacter canalis sp. nov., a new species isolated from a water canal contaminated with urban sewage.</title>
        <authorList>
            <person name="Perez-Cataluna A."/>
            <person name="Salas-Masso N."/>
            <person name="Figueras M.J."/>
        </authorList>
    </citation>
    <scope>NUCLEOTIDE SEQUENCE [LARGE SCALE GENOMIC DNA]</scope>
    <source>
        <strain evidence="3 4">F98-3</strain>
    </source>
</reference>
<dbReference type="AlphaFoldDB" id="A0A2G1DLA0"/>
<sequence length="324" mass="38178">MNIKIGTFNLFQFVKPPYSWYIKKDKFDDIQWEKKSSWIKDQLILMDCDIVGFQEVFSTQALKELVQSLGYQYFTYVDKAKVSQENKNIFISTTVALASKYPIIETKSVNIDNNFLERFEHKDAFEFARIPIKATIKIDNYELITYVIHLKSNRLNEYEYKFNDKNTINEKLKKIIPSINRGNSPALKQRLIESFNIASDILKTQKKYKNICVLGDLNDRQNSLCIDILTNKKCQSITFLKEYETISFEKVTFMYDSYNKTKRKEKRRPTSYYKTVGNILDYIFVSKDIDVLKFEHFDLHLKDNKDGSILQSDHAQIVAQLSIK</sequence>
<dbReference type="KEGG" id="amol:AMOL_1027"/>
<dbReference type="PANTHER" id="PTHR14859:SF15">
    <property type="entry name" value="ENDONUCLEASE_EXONUCLEASE_PHOSPHATASE DOMAIN-CONTAINING PROTEIN"/>
    <property type="match status" value="1"/>
</dbReference>
<keyword evidence="3" id="KW-0378">Hydrolase</keyword>
<dbReference type="EMBL" id="NXFY01000001">
    <property type="protein sequence ID" value="PHO19249.1"/>
    <property type="molecule type" value="Genomic_DNA"/>
</dbReference>
<feature type="domain" description="Endonuclease/exonuclease/phosphatase" evidence="1">
    <location>
        <begin position="39"/>
        <end position="314"/>
    </location>
</feature>
<keyword evidence="3" id="KW-0540">Nuclease</keyword>
<name>A0A2G1DLA0_9BACT</name>
<evidence type="ECO:0000313" key="4">
    <source>
        <dbReference type="Proteomes" id="UP000221222"/>
    </source>
</evidence>
<evidence type="ECO:0000259" key="1">
    <source>
        <dbReference type="Pfam" id="PF03372"/>
    </source>
</evidence>
<protein>
    <submittedName>
        <fullName evidence="2 3">Endonuclease</fullName>
    </submittedName>
</protein>
<dbReference type="Proteomes" id="UP000262712">
    <property type="component" value="Chromosome"/>
</dbReference>
<dbReference type="InterPro" id="IPR036691">
    <property type="entry name" value="Endo/exonu/phosph_ase_sf"/>
</dbReference>
<accession>A0A2G1DLA0</accession>
<proteinExistence type="predicted"/>
<gene>
    <name evidence="2" type="ORF">AMOL_1027</name>
    <name evidence="3" type="ORF">CPU12_00255</name>
</gene>
<dbReference type="SUPFAM" id="SSF56219">
    <property type="entry name" value="DNase I-like"/>
    <property type="match status" value="1"/>
</dbReference>
<organism evidence="3 4">
    <name type="scientific">Malaciobacter molluscorum LMG 25693</name>
    <dbReference type="NCBI Taxonomy" id="870501"/>
    <lineage>
        <taxon>Bacteria</taxon>
        <taxon>Pseudomonadati</taxon>
        <taxon>Campylobacterota</taxon>
        <taxon>Epsilonproteobacteria</taxon>
        <taxon>Campylobacterales</taxon>
        <taxon>Arcobacteraceae</taxon>
        <taxon>Malaciobacter</taxon>
    </lineage>
</organism>
<keyword evidence="4" id="KW-1185">Reference proteome</keyword>
<dbReference type="GO" id="GO:0016020">
    <property type="term" value="C:membrane"/>
    <property type="evidence" value="ECO:0007669"/>
    <property type="project" value="GOC"/>
</dbReference>
<dbReference type="InterPro" id="IPR005135">
    <property type="entry name" value="Endo/exonuclease/phosphatase"/>
</dbReference>
<dbReference type="Gene3D" id="3.60.10.10">
    <property type="entry name" value="Endonuclease/exonuclease/phosphatase"/>
    <property type="match status" value="1"/>
</dbReference>
<dbReference type="Proteomes" id="UP000221222">
    <property type="component" value="Unassembled WGS sequence"/>
</dbReference>
<evidence type="ECO:0000313" key="3">
    <source>
        <dbReference type="EMBL" id="PHO19249.1"/>
    </source>
</evidence>
<dbReference type="InterPro" id="IPR051916">
    <property type="entry name" value="GPI-anchor_lipid_remodeler"/>
</dbReference>
<dbReference type="Pfam" id="PF03372">
    <property type="entry name" value="Exo_endo_phos"/>
    <property type="match status" value="1"/>
</dbReference>
<dbReference type="PANTHER" id="PTHR14859">
    <property type="entry name" value="CALCOFLUOR WHITE HYPERSENSITIVE PROTEIN PRECURSOR"/>
    <property type="match status" value="1"/>
</dbReference>
<dbReference type="GO" id="GO:0004519">
    <property type="term" value="F:endonuclease activity"/>
    <property type="evidence" value="ECO:0007669"/>
    <property type="project" value="UniProtKB-KW"/>
</dbReference>
<keyword evidence="3" id="KW-0255">Endonuclease</keyword>
<evidence type="ECO:0000313" key="5">
    <source>
        <dbReference type="Proteomes" id="UP000262712"/>
    </source>
</evidence>
<dbReference type="EMBL" id="CP032098">
    <property type="protein sequence ID" value="AXX92016.1"/>
    <property type="molecule type" value="Genomic_DNA"/>
</dbReference>